<sequence length="115" mass="12067">MQTRLWAMVAIVLSLAAPGCAASGNRPQSTTTQTMPAAVKTVEVTDGSGQQLTQEVTMSVGDVLRVILGANHSTLFGGALIRGSAIPPSLSRRITNMWQALRPADPATRSGHSRL</sequence>
<protein>
    <submittedName>
        <fullName evidence="2">Uncharacterized protein</fullName>
    </submittedName>
</protein>
<proteinExistence type="predicted"/>
<feature type="signal peptide" evidence="1">
    <location>
        <begin position="1"/>
        <end position="21"/>
    </location>
</feature>
<keyword evidence="1" id="KW-0732">Signal</keyword>
<name>A0A7G1IF59_MYCKA</name>
<keyword evidence="3" id="KW-1185">Reference proteome</keyword>
<organism evidence="2 3">
    <name type="scientific">Mycobacterium kansasii</name>
    <dbReference type="NCBI Taxonomy" id="1768"/>
    <lineage>
        <taxon>Bacteria</taxon>
        <taxon>Bacillati</taxon>
        <taxon>Actinomycetota</taxon>
        <taxon>Actinomycetes</taxon>
        <taxon>Mycobacteriales</taxon>
        <taxon>Mycobacteriaceae</taxon>
        <taxon>Mycobacterium</taxon>
    </lineage>
</organism>
<dbReference type="Proteomes" id="UP000516380">
    <property type="component" value="Chromosome"/>
</dbReference>
<evidence type="ECO:0000313" key="2">
    <source>
        <dbReference type="EMBL" id="BCI89064.1"/>
    </source>
</evidence>
<reference evidence="2 3" key="1">
    <citation type="submission" date="2020-07" db="EMBL/GenBank/DDBJ databases">
        <title>Mycobacterium kansasii (former subtype) with zoonotic potential isolated from diseased indoor pet cat, Japan.</title>
        <authorList>
            <person name="Fukano H."/>
            <person name="Terazono T."/>
            <person name="Hoshino Y."/>
        </authorList>
    </citation>
    <scope>NUCLEOTIDE SEQUENCE [LARGE SCALE GENOMIC DNA]</scope>
    <source>
        <strain evidence="2 3">Kuro-I</strain>
    </source>
</reference>
<gene>
    <name evidence="2" type="ORF">NIIDMKKI_42700</name>
</gene>
<evidence type="ECO:0000256" key="1">
    <source>
        <dbReference type="SAM" id="SignalP"/>
    </source>
</evidence>
<accession>A0A7G1IF59</accession>
<feature type="chain" id="PRO_5028881968" evidence="1">
    <location>
        <begin position="22"/>
        <end position="115"/>
    </location>
</feature>
<dbReference type="EMBL" id="AP023343">
    <property type="protein sequence ID" value="BCI89064.1"/>
    <property type="molecule type" value="Genomic_DNA"/>
</dbReference>
<evidence type="ECO:0000313" key="3">
    <source>
        <dbReference type="Proteomes" id="UP000516380"/>
    </source>
</evidence>
<dbReference type="AlphaFoldDB" id="A0A7G1IF59"/>